<evidence type="ECO:0000256" key="2">
    <source>
        <dbReference type="ARBA" id="ARBA00022833"/>
    </source>
</evidence>
<protein>
    <submittedName>
        <fullName evidence="6">Hsp33 family molecular chaperone HslO</fullName>
    </submittedName>
</protein>
<dbReference type="InterPro" id="IPR016154">
    <property type="entry name" value="Heat_shock_Hsp33_C"/>
</dbReference>
<keyword evidence="4" id="KW-0143">Chaperone</keyword>
<dbReference type="Pfam" id="PF01430">
    <property type="entry name" value="HSP33"/>
    <property type="match status" value="1"/>
</dbReference>
<evidence type="ECO:0000313" key="6">
    <source>
        <dbReference type="EMBL" id="MBO8442571.1"/>
    </source>
</evidence>
<keyword evidence="2" id="KW-0862">Zinc</keyword>
<evidence type="ECO:0000256" key="3">
    <source>
        <dbReference type="ARBA" id="ARBA00023157"/>
    </source>
</evidence>
<evidence type="ECO:0000256" key="1">
    <source>
        <dbReference type="ARBA" id="ARBA00022490"/>
    </source>
</evidence>
<dbReference type="Gene3D" id="3.55.30.10">
    <property type="entry name" value="Hsp33 domain"/>
    <property type="match status" value="1"/>
</dbReference>
<dbReference type="Proteomes" id="UP000823633">
    <property type="component" value="Unassembled WGS sequence"/>
</dbReference>
<dbReference type="SUPFAM" id="SSF118352">
    <property type="entry name" value="HSP33 redox switch-like"/>
    <property type="match status" value="1"/>
</dbReference>
<dbReference type="EMBL" id="JADIMU010000016">
    <property type="protein sequence ID" value="MBO8442571.1"/>
    <property type="molecule type" value="Genomic_DNA"/>
</dbReference>
<dbReference type="AlphaFoldDB" id="A0A9D9E9Q1"/>
<dbReference type="PANTHER" id="PTHR30111:SF1">
    <property type="entry name" value="33 KDA CHAPERONIN"/>
    <property type="match status" value="1"/>
</dbReference>
<evidence type="ECO:0000256" key="5">
    <source>
        <dbReference type="ARBA" id="ARBA00023284"/>
    </source>
</evidence>
<reference evidence="6" key="2">
    <citation type="journal article" date="2021" name="PeerJ">
        <title>Extensive microbial diversity within the chicken gut microbiome revealed by metagenomics and culture.</title>
        <authorList>
            <person name="Gilroy R."/>
            <person name="Ravi A."/>
            <person name="Getino M."/>
            <person name="Pursley I."/>
            <person name="Horton D.L."/>
            <person name="Alikhan N.F."/>
            <person name="Baker D."/>
            <person name="Gharbi K."/>
            <person name="Hall N."/>
            <person name="Watson M."/>
            <person name="Adriaenssens E.M."/>
            <person name="Foster-Nyarko E."/>
            <person name="Jarju S."/>
            <person name="Secka A."/>
            <person name="Antonio M."/>
            <person name="Oren A."/>
            <person name="Chaudhuri R.R."/>
            <person name="La Ragione R."/>
            <person name="Hildebrand F."/>
            <person name="Pallen M.J."/>
        </authorList>
    </citation>
    <scope>NUCLEOTIDE SEQUENCE</scope>
    <source>
        <strain evidence="6">11167</strain>
    </source>
</reference>
<dbReference type="GO" id="GO:0042026">
    <property type="term" value="P:protein refolding"/>
    <property type="evidence" value="ECO:0007669"/>
    <property type="project" value="TreeGrafter"/>
</dbReference>
<keyword evidence="1" id="KW-0963">Cytoplasm</keyword>
<dbReference type="PIRSF" id="PIRSF005261">
    <property type="entry name" value="Heat_shock_Hsp33"/>
    <property type="match status" value="1"/>
</dbReference>
<dbReference type="GO" id="GO:0005737">
    <property type="term" value="C:cytoplasm"/>
    <property type="evidence" value="ECO:0007669"/>
    <property type="project" value="InterPro"/>
</dbReference>
<sequence>MIKAKIEDRGQEDFLKSLPDDSKDVYLLSGGQVRLTLVSATHIVNQMKANQRTGLLETYVLGQAYIAGLLLTSTIKGDDRVQLTIECGGPIKGISVEAWAAGAVRGYLMENPIHLSTPLKSLDTSLLFGPGFLTVSRVLEGSKEPVSGTVMLQYGNIAKDLAVYFDESEQTPTLFYISLSFDREGHVKGAGGLFIQAMPGCTDEVLESLSRKAEHLGDLGEAISRGQGGDDYIAANFADYGAQKLSSSFVAFSCPCTREHFQSYLAKLPAKEKEEILAGAFPLVLECFNCGTTYSFTRQEVESLFDTEDRK</sequence>
<keyword evidence="5" id="KW-0676">Redox-active center</keyword>
<name>A0A9D9E9Q1_9SPIR</name>
<comment type="caution">
    <text evidence="6">The sequence shown here is derived from an EMBL/GenBank/DDBJ whole genome shotgun (WGS) entry which is preliminary data.</text>
</comment>
<dbReference type="InterPro" id="IPR000397">
    <property type="entry name" value="Heat_shock_Hsp33"/>
</dbReference>
<dbReference type="GO" id="GO:0044183">
    <property type="term" value="F:protein folding chaperone"/>
    <property type="evidence" value="ECO:0007669"/>
    <property type="project" value="TreeGrafter"/>
</dbReference>
<dbReference type="Gene3D" id="3.90.1280.10">
    <property type="entry name" value="HSP33 redox switch-like"/>
    <property type="match status" value="1"/>
</dbReference>
<evidence type="ECO:0000256" key="4">
    <source>
        <dbReference type="ARBA" id="ARBA00023186"/>
    </source>
</evidence>
<evidence type="ECO:0000313" key="7">
    <source>
        <dbReference type="Proteomes" id="UP000823633"/>
    </source>
</evidence>
<gene>
    <name evidence="6" type="ORF">IAC42_02260</name>
</gene>
<dbReference type="GO" id="GO:0051082">
    <property type="term" value="F:unfolded protein binding"/>
    <property type="evidence" value="ECO:0007669"/>
    <property type="project" value="InterPro"/>
</dbReference>
<keyword evidence="3" id="KW-1015">Disulfide bond</keyword>
<dbReference type="InterPro" id="IPR016153">
    <property type="entry name" value="Heat_shock_Hsp33_N"/>
</dbReference>
<proteinExistence type="predicted"/>
<accession>A0A9D9E9Q1</accession>
<organism evidence="6 7">
    <name type="scientific">Candidatus Aphodenecus pullistercoris</name>
    <dbReference type="NCBI Taxonomy" id="2840669"/>
    <lineage>
        <taxon>Bacteria</taxon>
        <taxon>Pseudomonadati</taxon>
        <taxon>Spirochaetota</taxon>
        <taxon>Spirochaetia</taxon>
        <taxon>Spirochaetales</taxon>
        <taxon>Candidatus Aphodenecus</taxon>
    </lineage>
</organism>
<dbReference type="PANTHER" id="PTHR30111">
    <property type="entry name" value="33 KDA CHAPERONIN"/>
    <property type="match status" value="1"/>
</dbReference>
<reference evidence="6" key="1">
    <citation type="submission" date="2020-10" db="EMBL/GenBank/DDBJ databases">
        <authorList>
            <person name="Gilroy R."/>
        </authorList>
    </citation>
    <scope>NUCLEOTIDE SEQUENCE</scope>
    <source>
        <strain evidence="6">11167</strain>
    </source>
</reference>
<dbReference type="SUPFAM" id="SSF64397">
    <property type="entry name" value="Hsp33 domain"/>
    <property type="match status" value="1"/>
</dbReference>